<reference evidence="1" key="1">
    <citation type="submission" date="2023-06" db="EMBL/GenBank/DDBJ databases">
        <authorList>
            <consortium name="Lawrence Berkeley National Laboratory"/>
            <person name="Ahrendt S."/>
            <person name="Sahu N."/>
            <person name="Indic B."/>
            <person name="Wong-Bajracharya J."/>
            <person name="Merenyi Z."/>
            <person name="Ke H.-M."/>
            <person name="Monk M."/>
            <person name="Kocsube S."/>
            <person name="Drula E."/>
            <person name="Lipzen A."/>
            <person name="Balint B."/>
            <person name="Henrissat B."/>
            <person name="Andreopoulos B."/>
            <person name="Martin F.M."/>
            <person name="Harder C.B."/>
            <person name="Rigling D."/>
            <person name="Ford K.L."/>
            <person name="Foster G.D."/>
            <person name="Pangilinan J."/>
            <person name="Papanicolaou A."/>
            <person name="Barry K."/>
            <person name="LaButti K."/>
            <person name="Viragh M."/>
            <person name="Koriabine M."/>
            <person name="Yan M."/>
            <person name="Riley R."/>
            <person name="Champramary S."/>
            <person name="Plett K.L."/>
            <person name="Tsai I.J."/>
            <person name="Slot J."/>
            <person name="Sipos G."/>
            <person name="Plett J."/>
            <person name="Nagy L.G."/>
            <person name="Grigoriev I.V."/>
        </authorList>
    </citation>
    <scope>NUCLEOTIDE SEQUENCE</scope>
    <source>
        <strain evidence="1">CCBAS 213</strain>
    </source>
</reference>
<evidence type="ECO:0000313" key="2">
    <source>
        <dbReference type="Proteomes" id="UP001175211"/>
    </source>
</evidence>
<name>A0AA39JJA2_ARMTA</name>
<dbReference type="AlphaFoldDB" id="A0AA39JJA2"/>
<dbReference type="GeneID" id="85349187"/>
<evidence type="ECO:0000313" key="1">
    <source>
        <dbReference type="EMBL" id="KAK0442796.1"/>
    </source>
</evidence>
<comment type="caution">
    <text evidence="1">The sequence shown here is derived from an EMBL/GenBank/DDBJ whole genome shotgun (WGS) entry which is preliminary data.</text>
</comment>
<dbReference type="EMBL" id="JAUEPS010000062">
    <property type="protein sequence ID" value="KAK0442796.1"/>
    <property type="molecule type" value="Genomic_DNA"/>
</dbReference>
<keyword evidence="2" id="KW-1185">Reference proteome</keyword>
<dbReference type="Proteomes" id="UP001175211">
    <property type="component" value="Unassembled WGS sequence"/>
</dbReference>
<gene>
    <name evidence="1" type="ORF">EV420DRAFT_1071612</name>
</gene>
<protein>
    <submittedName>
        <fullName evidence="1">Uncharacterized protein</fullName>
    </submittedName>
</protein>
<dbReference type="RefSeq" id="XP_060324483.1">
    <property type="nucleotide sequence ID" value="XM_060465639.1"/>
</dbReference>
<accession>A0AA39JJA2</accession>
<sequence>MSKTQLRFYHLEDHLAHLQLVHRARSVYLSTPILQLFWTTVSVANVLLSFLPSSDRSACRSSICIVVQRLYSVYTAADASVRCLFAPCGFCYLASTLFPFRCRWTVTQQYLVYPRAACCALYPLISFGCFAKCSHVYPCAACCVMYCLVPPCRQCTAHGPPAGAEFIVDCAANSFHVYPRAACCVLYFSHVPFGCLSNACMYIPAQPVVLCILFISFGCPAK</sequence>
<proteinExistence type="predicted"/>
<organism evidence="1 2">
    <name type="scientific">Armillaria tabescens</name>
    <name type="common">Ringless honey mushroom</name>
    <name type="synonym">Agaricus tabescens</name>
    <dbReference type="NCBI Taxonomy" id="1929756"/>
    <lineage>
        <taxon>Eukaryota</taxon>
        <taxon>Fungi</taxon>
        <taxon>Dikarya</taxon>
        <taxon>Basidiomycota</taxon>
        <taxon>Agaricomycotina</taxon>
        <taxon>Agaricomycetes</taxon>
        <taxon>Agaricomycetidae</taxon>
        <taxon>Agaricales</taxon>
        <taxon>Marasmiineae</taxon>
        <taxon>Physalacriaceae</taxon>
        <taxon>Desarmillaria</taxon>
    </lineage>
</organism>